<dbReference type="PANTHER" id="PTHR42829">
    <property type="entry name" value="NADH-UBIQUINONE OXIDOREDUCTASE CHAIN 5"/>
    <property type="match status" value="1"/>
</dbReference>
<evidence type="ECO:0000259" key="10">
    <source>
        <dbReference type="Pfam" id="PF00662"/>
    </source>
</evidence>
<evidence type="ECO:0000256" key="3">
    <source>
        <dbReference type="ARBA" id="ARBA00022989"/>
    </source>
</evidence>
<dbReference type="InterPro" id="IPR001516">
    <property type="entry name" value="Proton_antipo_N"/>
</dbReference>
<dbReference type="Proteomes" id="UP000294412">
    <property type="component" value="Chromosome"/>
</dbReference>
<dbReference type="InterPro" id="IPR003945">
    <property type="entry name" value="NU5C-like"/>
</dbReference>
<feature type="transmembrane region" description="Helical" evidence="8">
    <location>
        <begin position="29"/>
        <end position="50"/>
    </location>
</feature>
<proteinExistence type="predicted"/>
<dbReference type="EMBL" id="LR217703">
    <property type="protein sequence ID" value="VFP79517.1"/>
    <property type="molecule type" value="Genomic_DNA"/>
</dbReference>
<feature type="transmembrane region" description="Helical" evidence="8">
    <location>
        <begin position="375"/>
        <end position="393"/>
    </location>
</feature>
<reference evidence="11 12" key="1">
    <citation type="submission" date="2019-02" db="EMBL/GenBank/DDBJ databases">
        <authorList>
            <person name="Manzano-Marin A."/>
            <person name="Manzano-Marin A."/>
        </authorList>
    </citation>
    <scope>NUCLEOTIDE SEQUENCE [LARGE SCALE GENOMIC DNA]</scope>
    <source>
        <strain evidence="11 12">ErCicuneomaculata</strain>
    </source>
</reference>
<dbReference type="GO" id="GO:0015990">
    <property type="term" value="P:electron transport coupled proton transport"/>
    <property type="evidence" value="ECO:0007669"/>
    <property type="project" value="TreeGrafter"/>
</dbReference>
<sequence length="615" mass="68503">MNFLYLTILLPILGFLFLSFSVGRLSETISAVIGLTSIGLAAIVTGYIWFDFSQGNQKVFYQELWTWIQVDQFKIDISLMLDGLSLILLSIVTGVGFLIHLFASWYMKGQEGYSRFFSYMNLFIASMITLLLADNLVLMYLGWEGVGLCSYLLIGFYYKNSSYGRAAIKAFVITRIGDSCLVIALFMLYNEMNTFRIGDIMILSTLYPFSYTANILPWITLMLLGGAVGKSAQLPLQTWLADAMVGPTPVSALIHAATMVTAGVYLISRTHILFLLTPGVLNLVGIIGAVTLLLAGCSALVQTDIKRILAYSTMSQIGYMFLALGVQAWKPAIFHLMIHAFFKALLFLSAGSLILSCNYEQNIFKMGGLRYRMPFVYICFLVGGSSLSALPLITSGFFSKEDILSCALSHGNINLMIVGLVGTLITSIYTFRMIFVIFYGKEKCTYIHRKQSLAYQAPLMILLILSTILGAFIVLPLQDVLPENIQLLNSSKIILEIFSSFLVVIGIVISAILWLIKKPFLLNIVEYSKIGRFLHTLFFSGWGFDWLYQKVFIQNYLKIVKILSGDPCATVINSTSLVALVMNKGLNITENGYLRWYLATMSFGAILVLVLIIIM</sequence>
<comment type="subunit">
    <text evidence="6">Composed of 13 different subunits. Subunits NuoA, H, J, K, L, M, N constitute the membrane sector of the complex.</text>
</comment>
<dbReference type="GO" id="GO:0003954">
    <property type="term" value="F:NADH dehydrogenase activity"/>
    <property type="evidence" value="ECO:0007669"/>
    <property type="project" value="TreeGrafter"/>
</dbReference>
<feature type="domain" description="NADH:quinone oxidoreductase/Mrp antiporter transmembrane" evidence="9">
    <location>
        <begin position="133"/>
        <end position="426"/>
    </location>
</feature>
<feature type="transmembrane region" description="Helical" evidence="8">
    <location>
        <begin position="6"/>
        <end position="22"/>
    </location>
</feature>
<dbReference type="PANTHER" id="PTHR42829:SF2">
    <property type="entry name" value="NADH-UBIQUINONE OXIDOREDUCTASE CHAIN 5"/>
    <property type="match status" value="1"/>
</dbReference>
<feature type="transmembrane region" description="Helical" evidence="8">
    <location>
        <begin position="594"/>
        <end position="614"/>
    </location>
</feature>
<protein>
    <submittedName>
        <fullName evidence="11">NADH-quinone oxidoreductase subunit L</fullName>
        <ecNumber evidence="11">1.6.5.11</ecNumber>
    </submittedName>
</protein>
<keyword evidence="11" id="KW-0560">Oxidoreductase</keyword>
<accession>A0A451D1M2</accession>
<organism evidence="11 12">
    <name type="scientific">Candidatus Erwinia haradaeae</name>
    <dbReference type="NCBI Taxonomy" id="1922217"/>
    <lineage>
        <taxon>Bacteria</taxon>
        <taxon>Pseudomonadati</taxon>
        <taxon>Pseudomonadota</taxon>
        <taxon>Gammaproteobacteria</taxon>
        <taxon>Enterobacterales</taxon>
        <taxon>Erwiniaceae</taxon>
        <taxon>Erwinia</taxon>
    </lineage>
</organism>
<feature type="transmembrane region" description="Helical" evidence="8">
    <location>
        <begin position="459"/>
        <end position="477"/>
    </location>
</feature>
<feature type="transmembrane region" description="Helical" evidence="8">
    <location>
        <begin position="250"/>
        <end position="268"/>
    </location>
</feature>
<evidence type="ECO:0000313" key="12">
    <source>
        <dbReference type="Proteomes" id="UP000294412"/>
    </source>
</evidence>
<feature type="transmembrane region" description="Helical" evidence="8">
    <location>
        <begin position="139"/>
        <end position="158"/>
    </location>
</feature>
<feature type="transmembrane region" description="Helical" evidence="8">
    <location>
        <begin position="332"/>
        <end position="355"/>
    </location>
</feature>
<dbReference type="InterPro" id="IPR018393">
    <property type="entry name" value="NADHpl_OxRdtase_5_subgr"/>
</dbReference>
<dbReference type="AlphaFoldDB" id="A0A451D1M2"/>
<feature type="transmembrane region" description="Helical" evidence="8">
    <location>
        <begin position="83"/>
        <end position="104"/>
    </location>
</feature>
<evidence type="ECO:0000256" key="7">
    <source>
        <dbReference type="RuleBase" id="RU000320"/>
    </source>
</evidence>
<dbReference type="PRINTS" id="PR01434">
    <property type="entry name" value="NADHDHGNASE5"/>
</dbReference>
<dbReference type="GO" id="GO:0042773">
    <property type="term" value="P:ATP synthesis coupled electron transport"/>
    <property type="evidence" value="ECO:0007669"/>
    <property type="project" value="InterPro"/>
</dbReference>
<dbReference type="InterPro" id="IPR001750">
    <property type="entry name" value="ND/Mrp_TM"/>
</dbReference>
<evidence type="ECO:0000313" key="11">
    <source>
        <dbReference type="EMBL" id="VFP79517.1"/>
    </source>
</evidence>
<keyword evidence="3 8" id="KW-1133">Transmembrane helix</keyword>
<feature type="transmembrane region" description="Helical" evidence="8">
    <location>
        <begin position="280"/>
        <end position="301"/>
    </location>
</feature>
<evidence type="ECO:0000256" key="6">
    <source>
        <dbReference type="ARBA" id="ARBA00025811"/>
    </source>
</evidence>
<dbReference type="GO" id="GO:0008137">
    <property type="term" value="F:NADH dehydrogenase (ubiquinone) activity"/>
    <property type="evidence" value="ECO:0007669"/>
    <property type="project" value="InterPro"/>
</dbReference>
<evidence type="ECO:0000256" key="1">
    <source>
        <dbReference type="ARBA" id="ARBA00004127"/>
    </source>
</evidence>
<dbReference type="NCBIfam" id="TIGR01974">
    <property type="entry name" value="NDH_I_L"/>
    <property type="match status" value="1"/>
</dbReference>
<dbReference type="Pfam" id="PF00361">
    <property type="entry name" value="Proton_antipo_M"/>
    <property type="match status" value="1"/>
</dbReference>
<name>A0A451D1M2_9GAMM</name>
<gene>
    <name evidence="11" type="primary">nuoL</name>
    <name evidence="11" type="ORF">ERCICUMA2628_067</name>
</gene>
<dbReference type="OrthoDB" id="9811798at2"/>
<feature type="transmembrane region" description="Helical" evidence="8">
    <location>
        <begin position="116"/>
        <end position="133"/>
    </location>
</feature>
<evidence type="ECO:0000259" key="9">
    <source>
        <dbReference type="Pfam" id="PF00361"/>
    </source>
</evidence>
<feature type="transmembrane region" description="Helical" evidence="8">
    <location>
        <begin position="170"/>
        <end position="189"/>
    </location>
</feature>
<evidence type="ECO:0000256" key="2">
    <source>
        <dbReference type="ARBA" id="ARBA00022692"/>
    </source>
</evidence>
<keyword evidence="4 8" id="KW-0472">Membrane</keyword>
<dbReference type="GO" id="GO:0016020">
    <property type="term" value="C:membrane"/>
    <property type="evidence" value="ECO:0007669"/>
    <property type="project" value="UniProtKB-SubCell"/>
</dbReference>
<dbReference type="NCBIfam" id="NF005141">
    <property type="entry name" value="PRK06590.1"/>
    <property type="match status" value="1"/>
</dbReference>
<dbReference type="EC" id="1.6.5.11" evidence="11"/>
<evidence type="ECO:0000256" key="4">
    <source>
        <dbReference type="ARBA" id="ARBA00023136"/>
    </source>
</evidence>
<feature type="domain" description="NADH-Ubiquinone oxidoreductase (complex I) chain 5 N-terminal" evidence="10">
    <location>
        <begin position="67"/>
        <end position="117"/>
    </location>
</feature>
<feature type="transmembrane region" description="Helical" evidence="8">
    <location>
        <begin position="413"/>
        <end position="438"/>
    </location>
</feature>
<comment type="subcellular location">
    <subcellularLocation>
        <location evidence="1">Endomembrane system</location>
        <topology evidence="1">Multi-pass membrane protein</topology>
    </subcellularLocation>
    <subcellularLocation>
        <location evidence="7">Membrane</location>
        <topology evidence="7">Multi-pass membrane protein</topology>
    </subcellularLocation>
</comment>
<feature type="transmembrane region" description="Helical" evidence="8">
    <location>
        <begin position="308"/>
        <end position="326"/>
    </location>
</feature>
<comment type="function">
    <text evidence="5">NDH-1 shuttles electrons from NADH, via FMN and iron-sulfur (Fe-S) centers, to quinones in the respiratory chain. Couples the redox reaction to proton translocation (for every two electrons transferred, four hydrogen ions are translocated across the cytoplasmic membrane), and thus conserves the redox energy in a proton gradient.</text>
</comment>
<evidence type="ECO:0000256" key="8">
    <source>
        <dbReference type="SAM" id="Phobius"/>
    </source>
</evidence>
<feature type="transmembrane region" description="Helical" evidence="8">
    <location>
        <begin position="209"/>
        <end position="229"/>
    </location>
</feature>
<evidence type="ECO:0000256" key="5">
    <source>
        <dbReference type="ARBA" id="ARBA00025189"/>
    </source>
</evidence>
<dbReference type="Gene3D" id="1.20.5.2700">
    <property type="match status" value="1"/>
</dbReference>
<dbReference type="GO" id="GO:0012505">
    <property type="term" value="C:endomembrane system"/>
    <property type="evidence" value="ECO:0007669"/>
    <property type="project" value="UniProtKB-SubCell"/>
</dbReference>
<keyword evidence="2 7" id="KW-0812">Transmembrane</keyword>
<dbReference type="Pfam" id="PF00662">
    <property type="entry name" value="Proton_antipo_N"/>
    <property type="match status" value="1"/>
</dbReference>
<feature type="transmembrane region" description="Helical" evidence="8">
    <location>
        <begin position="497"/>
        <end position="516"/>
    </location>
</feature>
<dbReference type="RefSeq" id="WP_157993317.1">
    <property type="nucleotide sequence ID" value="NZ_LR217703.1"/>
</dbReference>